<dbReference type="GO" id="GO:0003899">
    <property type="term" value="F:DNA-directed RNA polymerase activity"/>
    <property type="evidence" value="ECO:0007669"/>
    <property type="project" value="InterPro"/>
</dbReference>
<dbReference type="SUPFAM" id="SSF57783">
    <property type="entry name" value="Zinc beta-ribbon"/>
    <property type="match status" value="1"/>
</dbReference>
<dbReference type="GO" id="GO:0003677">
    <property type="term" value="F:DNA binding"/>
    <property type="evidence" value="ECO:0007669"/>
    <property type="project" value="InterPro"/>
</dbReference>
<dbReference type="GO" id="GO:0006260">
    <property type="term" value="P:DNA replication"/>
    <property type="evidence" value="ECO:0007669"/>
    <property type="project" value="InterPro"/>
</dbReference>
<dbReference type="Pfam" id="PF09250">
    <property type="entry name" value="Prim-Pol"/>
    <property type="match status" value="1"/>
</dbReference>
<dbReference type="SMART" id="SM00943">
    <property type="entry name" value="Prim-Pol"/>
    <property type="match status" value="1"/>
</dbReference>
<proteinExistence type="predicted"/>
<gene>
    <name evidence="2" type="ORF">LCGC14_0485120</name>
</gene>
<dbReference type="CDD" id="cd04859">
    <property type="entry name" value="Prim_Pol"/>
    <property type="match status" value="1"/>
</dbReference>
<protein>
    <recommendedName>
        <fullName evidence="1">DNA primase/polymerase bifunctional N-terminal domain-containing protein</fullName>
    </recommendedName>
</protein>
<dbReference type="InterPro" id="IPR002694">
    <property type="entry name" value="Znf_CHC2"/>
</dbReference>
<name>A0A0F9SDM2_9ZZZZ</name>
<comment type="caution">
    <text evidence="2">The sequence shown here is derived from an EMBL/GenBank/DDBJ whole genome shotgun (WGS) entry which is preliminary data.</text>
</comment>
<dbReference type="Gene3D" id="3.90.580.10">
    <property type="entry name" value="Zinc finger, CHC2-type domain"/>
    <property type="match status" value="1"/>
</dbReference>
<dbReference type="Pfam" id="PF01807">
    <property type="entry name" value="Zn_ribbon_DnaG"/>
    <property type="match status" value="1"/>
</dbReference>
<accession>A0A0F9SDM2</accession>
<dbReference type="SUPFAM" id="SSF56747">
    <property type="entry name" value="Prim-pol domain"/>
    <property type="match status" value="1"/>
</dbReference>
<reference evidence="2" key="1">
    <citation type="journal article" date="2015" name="Nature">
        <title>Complex archaea that bridge the gap between prokaryotes and eukaryotes.</title>
        <authorList>
            <person name="Spang A."/>
            <person name="Saw J.H."/>
            <person name="Jorgensen S.L."/>
            <person name="Zaremba-Niedzwiedzka K."/>
            <person name="Martijn J."/>
            <person name="Lind A.E."/>
            <person name="van Eijk R."/>
            <person name="Schleper C."/>
            <person name="Guy L."/>
            <person name="Ettema T.J."/>
        </authorList>
    </citation>
    <scope>NUCLEOTIDE SEQUENCE</scope>
</reference>
<dbReference type="EMBL" id="LAZR01000534">
    <property type="protein sequence ID" value="KKN65124.1"/>
    <property type="molecule type" value="Genomic_DNA"/>
</dbReference>
<dbReference type="InterPro" id="IPR036977">
    <property type="entry name" value="DNA_primase_Znf_CHC2"/>
</dbReference>
<evidence type="ECO:0000259" key="1">
    <source>
        <dbReference type="SMART" id="SM00943"/>
    </source>
</evidence>
<feature type="domain" description="DNA primase/polymerase bifunctional N-terminal" evidence="1">
    <location>
        <begin position="5"/>
        <end position="168"/>
    </location>
</feature>
<dbReference type="InterPro" id="IPR015330">
    <property type="entry name" value="DNA_primase/pol_bifunc_N"/>
</dbReference>
<sequence length="265" mass="30053">MTDIPLQLQQPQYRFIVLKSKSKTPIQKWTQTTNHYRYDNPYIKRHITEGGNVALILGTKDGTSYGNIIAIDFDNEEVQQKCLPKLPKTFTIKSGGKGLLHLYYKTDKTRILRITKEINGENERLVDVQGPGTIIVCPPSTHPSGKQYTVHDNSPINFIEMKQVKETLLPFHTSKLKAEQKYKTSQKTQKAKTGLLKNITDLGLTIKQIMQDLGMNINKNPTECIFHNSKGKASFSWDNSKGIYHCFGCGEKGNELTLLRKLNGK</sequence>
<evidence type="ECO:0000313" key="2">
    <source>
        <dbReference type="EMBL" id="KKN65124.1"/>
    </source>
</evidence>
<dbReference type="GO" id="GO:0008270">
    <property type="term" value="F:zinc ion binding"/>
    <property type="evidence" value="ECO:0007669"/>
    <property type="project" value="InterPro"/>
</dbReference>
<dbReference type="AlphaFoldDB" id="A0A0F9SDM2"/>
<organism evidence="2">
    <name type="scientific">marine sediment metagenome</name>
    <dbReference type="NCBI Taxonomy" id="412755"/>
    <lineage>
        <taxon>unclassified sequences</taxon>
        <taxon>metagenomes</taxon>
        <taxon>ecological metagenomes</taxon>
    </lineage>
</organism>